<feature type="transmembrane region" description="Helical" evidence="1">
    <location>
        <begin position="58"/>
        <end position="78"/>
    </location>
</feature>
<feature type="transmembrane region" description="Helical" evidence="1">
    <location>
        <begin position="7"/>
        <end position="24"/>
    </location>
</feature>
<sequence length="256" mass="28511">MSKRKKFIFTSVALTLGFLLVQLVEDQYRLLGISGLTVLSVVLFSWSLKDGLGRNATLYSLILPPMFTIGVGLFWFLLPSSMFTRVPVLIFYWLGVYSLCLTSNIFTVAAIRTIALARAAKGVGFVLTLITSFLVFDAIFSIKADIFLHVASVMFVSFLLFVQGFWSSDLSKEFRLEINALSGVSAYLVGQIAAILYFWPVTVVVGSIFITAAIYIFLGLGQSYIEDRLFRQTVKDYVMLGVLVFSAMLFVTRWGG</sequence>
<feature type="transmembrane region" description="Helical" evidence="1">
    <location>
        <begin position="178"/>
        <end position="199"/>
    </location>
</feature>
<feature type="transmembrane region" description="Helical" evidence="1">
    <location>
        <begin position="237"/>
        <end position="255"/>
    </location>
</feature>
<organism evidence="2 3">
    <name type="scientific">Candidatus Woesebacteria bacterium RIFCSPHIGHO2_12_FULL_41_24</name>
    <dbReference type="NCBI Taxonomy" id="1802510"/>
    <lineage>
        <taxon>Bacteria</taxon>
        <taxon>Candidatus Woeseibacteriota</taxon>
    </lineage>
</organism>
<proteinExistence type="predicted"/>
<dbReference type="AlphaFoldDB" id="A0A1F8AQZ4"/>
<keyword evidence="1" id="KW-1133">Transmembrane helix</keyword>
<dbReference type="EMBL" id="MGGW01000017">
    <property type="protein sequence ID" value="OGM54172.1"/>
    <property type="molecule type" value="Genomic_DNA"/>
</dbReference>
<evidence type="ECO:0000313" key="2">
    <source>
        <dbReference type="EMBL" id="OGM54172.1"/>
    </source>
</evidence>
<accession>A0A1F8AQZ4</accession>
<feature type="transmembrane region" description="Helical" evidence="1">
    <location>
        <begin position="146"/>
        <end position="166"/>
    </location>
</feature>
<gene>
    <name evidence="2" type="ORF">A3E44_00620</name>
</gene>
<protein>
    <submittedName>
        <fullName evidence="2">Uncharacterized protein</fullName>
    </submittedName>
</protein>
<reference evidence="2 3" key="1">
    <citation type="journal article" date="2016" name="Nat. Commun.">
        <title>Thousands of microbial genomes shed light on interconnected biogeochemical processes in an aquifer system.</title>
        <authorList>
            <person name="Anantharaman K."/>
            <person name="Brown C.T."/>
            <person name="Hug L.A."/>
            <person name="Sharon I."/>
            <person name="Castelle C.J."/>
            <person name="Probst A.J."/>
            <person name="Thomas B.C."/>
            <person name="Singh A."/>
            <person name="Wilkins M.J."/>
            <person name="Karaoz U."/>
            <person name="Brodie E.L."/>
            <person name="Williams K.H."/>
            <person name="Hubbard S.S."/>
            <person name="Banfield J.F."/>
        </authorList>
    </citation>
    <scope>NUCLEOTIDE SEQUENCE [LARGE SCALE GENOMIC DNA]</scope>
</reference>
<dbReference type="Proteomes" id="UP000178603">
    <property type="component" value="Unassembled WGS sequence"/>
</dbReference>
<name>A0A1F8AQZ4_9BACT</name>
<feature type="transmembrane region" description="Helical" evidence="1">
    <location>
        <begin position="30"/>
        <end position="46"/>
    </location>
</feature>
<feature type="transmembrane region" description="Helical" evidence="1">
    <location>
        <begin position="90"/>
        <end position="111"/>
    </location>
</feature>
<evidence type="ECO:0000256" key="1">
    <source>
        <dbReference type="SAM" id="Phobius"/>
    </source>
</evidence>
<feature type="transmembrane region" description="Helical" evidence="1">
    <location>
        <begin position="205"/>
        <end position="225"/>
    </location>
</feature>
<feature type="transmembrane region" description="Helical" evidence="1">
    <location>
        <begin position="123"/>
        <end position="140"/>
    </location>
</feature>
<keyword evidence="1" id="KW-0472">Membrane</keyword>
<comment type="caution">
    <text evidence="2">The sequence shown here is derived from an EMBL/GenBank/DDBJ whole genome shotgun (WGS) entry which is preliminary data.</text>
</comment>
<evidence type="ECO:0000313" key="3">
    <source>
        <dbReference type="Proteomes" id="UP000178603"/>
    </source>
</evidence>
<keyword evidence="1" id="KW-0812">Transmembrane</keyword>